<organism evidence="5 6">
    <name type="scientific">Orlajensenia leifsoniae</name>
    <dbReference type="NCBI Taxonomy" id="2561933"/>
    <lineage>
        <taxon>Bacteria</taxon>
        <taxon>Bacillati</taxon>
        <taxon>Actinomycetota</taxon>
        <taxon>Actinomycetes</taxon>
        <taxon>Micrococcales</taxon>
        <taxon>Microbacteriaceae</taxon>
        <taxon>Orlajensenia</taxon>
    </lineage>
</organism>
<dbReference type="EMBL" id="SPQZ01000005">
    <property type="protein sequence ID" value="TFV96514.1"/>
    <property type="molecule type" value="Genomic_DNA"/>
</dbReference>
<name>A0A4Y9QVE6_9MICO</name>
<dbReference type="GO" id="GO:0004053">
    <property type="term" value="F:arginase activity"/>
    <property type="evidence" value="ECO:0007669"/>
    <property type="project" value="TreeGrafter"/>
</dbReference>
<keyword evidence="2" id="KW-0378">Hydrolase</keyword>
<reference evidence="5 6" key="1">
    <citation type="journal article" date="2018" name="J. Microbiol.">
        <title>Leifsonia flava sp. nov., a novel actinobacterium isolated from the rhizosphere of Aquilegia viridiflora.</title>
        <authorList>
            <person name="Cai Y."/>
            <person name="Tao W.Z."/>
            <person name="Ma Y.J."/>
            <person name="Cheng J."/>
            <person name="Zhang M.Y."/>
            <person name="Zhang Y.X."/>
        </authorList>
    </citation>
    <scope>NUCLEOTIDE SEQUENCE [LARGE SCALE GENOMIC DNA]</scope>
    <source>
        <strain evidence="5 6">SYP-B2174</strain>
    </source>
</reference>
<dbReference type="AlphaFoldDB" id="A0A4Y9QVE6"/>
<sequence>MRLIDGAEAIRGDLPSSATRSVEVPTGAGEALETGISRFSSVLRVRDRLRETLAELEGPTVVIGGDCAVSLAAVERAAASGDDLAVIWFDAHPDLNTPESSPSGGFGGMVLRTLLGDGAEELVPPEGSRVRADRLVLGGVRDVDLGEELYIAGNGIRSLTVDELSTPDALVAALLATGASRVYVHIDLDVLDPAALSGLDYPEPFGLSVETLTTLIGAVRAQATLVGATIAGFAPATPADAADDLPAILRIIGSLTRG</sequence>
<dbReference type="Proteomes" id="UP000298127">
    <property type="component" value="Unassembled WGS sequence"/>
</dbReference>
<dbReference type="Gene3D" id="3.40.800.10">
    <property type="entry name" value="Ureohydrolase domain"/>
    <property type="match status" value="1"/>
</dbReference>
<accession>A0A4Y9QVE6</accession>
<gene>
    <name evidence="5" type="ORF">E4M00_13945</name>
</gene>
<comment type="caution">
    <text evidence="5">The sequence shown here is derived from an EMBL/GenBank/DDBJ whole genome shotgun (WGS) entry which is preliminary data.</text>
</comment>
<keyword evidence="1" id="KW-0479">Metal-binding</keyword>
<dbReference type="GO" id="GO:0030145">
    <property type="term" value="F:manganese ion binding"/>
    <property type="evidence" value="ECO:0007669"/>
    <property type="project" value="TreeGrafter"/>
</dbReference>
<dbReference type="PROSITE" id="PS51409">
    <property type="entry name" value="ARGINASE_2"/>
    <property type="match status" value="1"/>
</dbReference>
<dbReference type="Pfam" id="PF00491">
    <property type="entry name" value="Arginase"/>
    <property type="match status" value="1"/>
</dbReference>
<dbReference type="PANTHER" id="PTHR43782">
    <property type="entry name" value="ARGINASE"/>
    <property type="match status" value="1"/>
</dbReference>
<dbReference type="InterPro" id="IPR006035">
    <property type="entry name" value="Ureohydrolase"/>
</dbReference>
<dbReference type="SUPFAM" id="SSF52768">
    <property type="entry name" value="Arginase/deacetylase"/>
    <property type="match status" value="1"/>
</dbReference>
<protein>
    <submittedName>
        <fullName evidence="5">Arginase family protein</fullName>
    </submittedName>
</protein>
<evidence type="ECO:0000256" key="1">
    <source>
        <dbReference type="ARBA" id="ARBA00022723"/>
    </source>
</evidence>
<dbReference type="InterPro" id="IPR023696">
    <property type="entry name" value="Ureohydrolase_dom_sf"/>
</dbReference>
<dbReference type="GO" id="GO:0005829">
    <property type="term" value="C:cytosol"/>
    <property type="evidence" value="ECO:0007669"/>
    <property type="project" value="TreeGrafter"/>
</dbReference>
<comment type="similarity">
    <text evidence="4">Belongs to the arginase family.</text>
</comment>
<dbReference type="CDD" id="cd09999">
    <property type="entry name" value="Arginase-like_1"/>
    <property type="match status" value="1"/>
</dbReference>
<proteinExistence type="inferred from homology"/>
<keyword evidence="3" id="KW-0464">Manganese</keyword>
<evidence type="ECO:0000256" key="3">
    <source>
        <dbReference type="ARBA" id="ARBA00023211"/>
    </source>
</evidence>
<dbReference type="PANTHER" id="PTHR43782:SF3">
    <property type="entry name" value="ARGINASE"/>
    <property type="match status" value="1"/>
</dbReference>
<evidence type="ECO:0000313" key="6">
    <source>
        <dbReference type="Proteomes" id="UP000298127"/>
    </source>
</evidence>
<evidence type="ECO:0000256" key="2">
    <source>
        <dbReference type="ARBA" id="ARBA00022801"/>
    </source>
</evidence>
<evidence type="ECO:0000256" key="4">
    <source>
        <dbReference type="PROSITE-ProRule" id="PRU00742"/>
    </source>
</evidence>
<evidence type="ECO:0000313" key="5">
    <source>
        <dbReference type="EMBL" id="TFV96514.1"/>
    </source>
</evidence>
<keyword evidence="6" id="KW-1185">Reference proteome</keyword>
<dbReference type="PRINTS" id="PR00116">
    <property type="entry name" value="ARGINASE"/>
</dbReference>